<feature type="binding site" evidence="13">
    <location>
        <position position="67"/>
    </location>
    <ligand>
        <name>Mg(2+)</name>
        <dbReference type="ChEBI" id="CHEBI:18420"/>
        <label>2</label>
    </ligand>
</feature>
<comment type="similarity">
    <text evidence="1 13">Belongs to the RuvC family.</text>
</comment>
<dbReference type="GO" id="GO:0006310">
    <property type="term" value="P:DNA recombination"/>
    <property type="evidence" value="ECO:0007669"/>
    <property type="project" value="UniProtKB-UniRule"/>
</dbReference>
<dbReference type="HOGENOM" id="CLU_091257_3_1_9"/>
<dbReference type="Gene3D" id="3.30.420.10">
    <property type="entry name" value="Ribonuclease H-like superfamily/Ribonuclease H"/>
    <property type="match status" value="1"/>
</dbReference>
<keyword evidence="3 13" id="KW-0540">Nuclease</keyword>
<comment type="function">
    <text evidence="13">The RuvA-RuvB-RuvC complex processes Holliday junction (HJ) DNA during genetic recombination and DNA repair. Endonuclease that resolves HJ intermediates. Cleaves cruciform DNA by making single-stranded nicks across the HJ at symmetrical positions within the homologous arms, yielding a 5'-phosphate and a 3'-hydroxyl group; requires a central core of homology in the junction. The consensus cleavage sequence is 5'-(A/T)TT(C/G)-3'. Cleavage occurs on the 3'-side of the TT dinucleotide at the point of strand exchange. HJ branch migration catalyzed by RuvA-RuvB allows RuvC to scan DNA until it finds its consensus sequence, where it cleaves and resolves the cruciform DNA.</text>
</comment>
<name>E6U481_ETHHY</name>
<evidence type="ECO:0000256" key="8">
    <source>
        <dbReference type="ARBA" id="ARBA00022842"/>
    </source>
</evidence>
<keyword evidence="8 13" id="KW-0460">Magnesium</keyword>
<evidence type="ECO:0000256" key="11">
    <source>
        <dbReference type="ARBA" id="ARBA00023204"/>
    </source>
</evidence>
<feature type="binding site" evidence="13">
    <location>
        <position position="140"/>
    </location>
    <ligand>
        <name>Mg(2+)</name>
        <dbReference type="ChEBI" id="CHEBI:18420"/>
        <label>1</label>
    </ligand>
</feature>
<evidence type="ECO:0000256" key="12">
    <source>
        <dbReference type="ARBA" id="ARBA00029354"/>
    </source>
</evidence>
<dbReference type="InterPro" id="IPR020563">
    <property type="entry name" value="X-over_junc_endoDNase_Mg_BS"/>
</dbReference>
<dbReference type="AlphaFoldDB" id="E6U481"/>
<evidence type="ECO:0000313" key="16">
    <source>
        <dbReference type="Proteomes" id="UP000001551"/>
    </source>
</evidence>
<feature type="active site" evidence="13">
    <location>
        <position position="140"/>
    </location>
</feature>
<dbReference type="GO" id="GO:0003677">
    <property type="term" value="F:DNA binding"/>
    <property type="evidence" value="ECO:0007669"/>
    <property type="project" value="UniProtKB-KW"/>
</dbReference>
<evidence type="ECO:0000256" key="9">
    <source>
        <dbReference type="ARBA" id="ARBA00023125"/>
    </source>
</evidence>
<evidence type="ECO:0000256" key="3">
    <source>
        <dbReference type="ARBA" id="ARBA00022722"/>
    </source>
</evidence>
<sequence length="167" mass="18094">MVVLGIDPGYAIIGYGAVRYAQNRYTVLEYGAIRTEANTPFPARLAQIYDGMRELFRVCRPDAVAVEELFFNTNTTTGIAVAEARGVILLAAEQAGVRVAEYTPSQVKQAVVGYGRAEKAQVMELTRMLLGLREVPKPDDTADALAIAICHANSAGSRLGALYRQGR</sequence>
<accession>E6U481</accession>
<keyword evidence="16" id="KW-1185">Reference proteome</keyword>
<keyword evidence="10 13" id="KW-0233">DNA recombination</keyword>
<gene>
    <name evidence="13" type="primary">ruvC</name>
    <name evidence="15" type="ordered locus">Ethha_1028</name>
</gene>
<comment type="subunit">
    <text evidence="13">Homodimer which binds Holliday junction (HJ) DNA. The HJ becomes 2-fold symmetrical on binding to RuvC with unstacked arms; it has a different conformation from HJ DNA in complex with RuvA. In the full resolvosome a probable DNA-RuvA(4)-RuvB(12)-RuvC(2) complex forms which resolves the HJ.</text>
</comment>
<dbReference type="NCBIfam" id="NF000711">
    <property type="entry name" value="PRK00039.2-1"/>
    <property type="match status" value="1"/>
</dbReference>
<evidence type="ECO:0000256" key="7">
    <source>
        <dbReference type="ARBA" id="ARBA00022801"/>
    </source>
</evidence>
<dbReference type="PANTHER" id="PTHR30194">
    <property type="entry name" value="CROSSOVER JUNCTION ENDODEOXYRIBONUCLEASE RUVC"/>
    <property type="match status" value="1"/>
</dbReference>
<dbReference type="Pfam" id="PF02075">
    <property type="entry name" value="RuvC"/>
    <property type="match status" value="1"/>
</dbReference>
<dbReference type="RefSeq" id="WP_013484942.1">
    <property type="nucleotide sequence ID" value="NC_014828.1"/>
</dbReference>
<dbReference type="GO" id="GO:0006281">
    <property type="term" value="P:DNA repair"/>
    <property type="evidence" value="ECO:0007669"/>
    <property type="project" value="UniProtKB-UniRule"/>
</dbReference>
<protein>
    <recommendedName>
        <fullName evidence="13 14">Crossover junction endodeoxyribonuclease RuvC</fullName>
        <ecNumber evidence="13 14">3.1.21.10</ecNumber>
    </recommendedName>
    <alternativeName>
        <fullName evidence="13">Holliday junction nuclease RuvC</fullName>
    </alternativeName>
    <alternativeName>
        <fullName evidence="13">Holliday junction resolvase RuvC</fullName>
    </alternativeName>
</protein>
<dbReference type="STRING" id="663278.Ethha_1028"/>
<dbReference type="InterPro" id="IPR012337">
    <property type="entry name" value="RNaseH-like_sf"/>
</dbReference>
<dbReference type="GO" id="GO:0048476">
    <property type="term" value="C:Holliday junction resolvase complex"/>
    <property type="evidence" value="ECO:0007669"/>
    <property type="project" value="UniProtKB-UniRule"/>
</dbReference>
<evidence type="ECO:0000256" key="13">
    <source>
        <dbReference type="HAMAP-Rule" id="MF_00034"/>
    </source>
</evidence>
<proteinExistence type="inferred from homology"/>
<evidence type="ECO:0000256" key="2">
    <source>
        <dbReference type="ARBA" id="ARBA00022490"/>
    </source>
</evidence>
<dbReference type="CDD" id="cd16962">
    <property type="entry name" value="RuvC"/>
    <property type="match status" value="1"/>
</dbReference>
<dbReference type="FunFam" id="3.30.420.10:FF:000002">
    <property type="entry name" value="Crossover junction endodeoxyribonuclease RuvC"/>
    <property type="match status" value="1"/>
</dbReference>
<organism evidence="15 16">
    <name type="scientific">Ethanoligenens harbinense (strain DSM 18485 / JCM 12961 / CGMCC 1.5033 / YUAN-3)</name>
    <dbReference type="NCBI Taxonomy" id="663278"/>
    <lineage>
        <taxon>Bacteria</taxon>
        <taxon>Bacillati</taxon>
        <taxon>Bacillota</taxon>
        <taxon>Clostridia</taxon>
        <taxon>Eubacteriales</taxon>
        <taxon>Oscillospiraceae</taxon>
        <taxon>Ethanoligenens</taxon>
    </lineage>
</organism>
<evidence type="ECO:0000313" key="15">
    <source>
        <dbReference type="EMBL" id="ADU26581.1"/>
    </source>
</evidence>
<dbReference type="PRINTS" id="PR00696">
    <property type="entry name" value="RSOLVASERUVC"/>
</dbReference>
<dbReference type="SUPFAM" id="SSF53098">
    <property type="entry name" value="Ribonuclease H-like"/>
    <property type="match status" value="1"/>
</dbReference>
<dbReference type="InterPro" id="IPR002176">
    <property type="entry name" value="X-over_junc_endoDNase_RuvC"/>
</dbReference>
<dbReference type="HAMAP" id="MF_00034">
    <property type="entry name" value="RuvC"/>
    <property type="match status" value="1"/>
</dbReference>
<dbReference type="GO" id="GO:0000287">
    <property type="term" value="F:magnesium ion binding"/>
    <property type="evidence" value="ECO:0007669"/>
    <property type="project" value="UniProtKB-UniRule"/>
</dbReference>
<dbReference type="InterPro" id="IPR036397">
    <property type="entry name" value="RNaseH_sf"/>
</dbReference>
<keyword evidence="6 13" id="KW-0227">DNA damage</keyword>
<dbReference type="NCBIfam" id="TIGR00228">
    <property type="entry name" value="ruvC"/>
    <property type="match status" value="1"/>
</dbReference>
<evidence type="ECO:0000256" key="1">
    <source>
        <dbReference type="ARBA" id="ARBA00009518"/>
    </source>
</evidence>
<reference evidence="15 16" key="1">
    <citation type="submission" date="2010-12" db="EMBL/GenBank/DDBJ databases">
        <title>Complete sequence of Ethanoligenens harbinense YUAN-3.</title>
        <authorList>
            <person name="Lucas S."/>
            <person name="Copeland A."/>
            <person name="Lapidus A."/>
            <person name="Cheng J.-F."/>
            <person name="Bruce D."/>
            <person name="Goodwin L."/>
            <person name="Pitluck S."/>
            <person name="Chertkov O."/>
            <person name="Misra M."/>
            <person name="Detter J.C."/>
            <person name="Han C."/>
            <person name="Tapia R."/>
            <person name="Land M."/>
            <person name="Hauser L."/>
            <person name="Jeffries C."/>
            <person name="Kyrpides N."/>
            <person name="Ivanova N."/>
            <person name="Mikhailova N."/>
            <person name="Wang A."/>
            <person name="Mouttaki H."/>
            <person name="He Z."/>
            <person name="Zhou J."/>
            <person name="Hemme C.L."/>
            <person name="Woyke T."/>
        </authorList>
    </citation>
    <scope>NUCLEOTIDE SEQUENCE [LARGE SCALE GENOMIC DNA]</scope>
    <source>
        <strain evidence="16">DSM 18485 / JCM 12961 / CGMCC 1.5033 / YUAN-3</strain>
    </source>
</reference>
<comment type="catalytic activity">
    <reaction evidence="12 13">
        <text>Endonucleolytic cleavage at a junction such as a reciprocal single-stranded crossover between two homologous DNA duplexes (Holliday junction).</text>
        <dbReference type="EC" id="3.1.21.10"/>
    </reaction>
</comment>
<dbReference type="GO" id="GO:0005737">
    <property type="term" value="C:cytoplasm"/>
    <property type="evidence" value="ECO:0007669"/>
    <property type="project" value="UniProtKB-SubCell"/>
</dbReference>
<dbReference type="eggNOG" id="COG0817">
    <property type="taxonomic scope" value="Bacteria"/>
</dbReference>
<dbReference type="Proteomes" id="UP000001551">
    <property type="component" value="Chromosome"/>
</dbReference>
<dbReference type="KEGG" id="eha:Ethha_1028"/>
<comment type="cofactor">
    <cofactor evidence="13">
        <name>Mg(2+)</name>
        <dbReference type="ChEBI" id="CHEBI:18420"/>
    </cofactor>
    <text evidence="13">Binds 2 Mg(2+) ion per subunit.</text>
</comment>
<evidence type="ECO:0000256" key="5">
    <source>
        <dbReference type="ARBA" id="ARBA00022759"/>
    </source>
</evidence>
<evidence type="ECO:0000256" key="6">
    <source>
        <dbReference type="ARBA" id="ARBA00022763"/>
    </source>
</evidence>
<feature type="active site" evidence="13">
    <location>
        <position position="67"/>
    </location>
</feature>
<keyword evidence="2 13" id="KW-0963">Cytoplasm</keyword>
<evidence type="ECO:0000256" key="4">
    <source>
        <dbReference type="ARBA" id="ARBA00022723"/>
    </source>
</evidence>
<keyword evidence="5 13" id="KW-0255">Endonuclease</keyword>
<keyword evidence="4 13" id="KW-0479">Metal-binding</keyword>
<feature type="active site" evidence="13">
    <location>
        <position position="7"/>
    </location>
</feature>
<dbReference type="PANTHER" id="PTHR30194:SF3">
    <property type="entry name" value="CROSSOVER JUNCTION ENDODEOXYRIBONUCLEASE RUVC"/>
    <property type="match status" value="1"/>
</dbReference>
<keyword evidence="9 13" id="KW-0238">DNA-binding</keyword>
<comment type="subcellular location">
    <subcellularLocation>
        <location evidence="13">Cytoplasm</location>
    </subcellularLocation>
</comment>
<keyword evidence="7 13" id="KW-0378">Hydrolase</keyword>
<keyword evidence="11 13" id="KW-0234">DNA repair</keyword>
<evidence type="ECO:0000256" key="10">
    <source>
        <dbReference type="ARBA" id="ARBA00023172"/>
    </source>
</evidence>
<evidence type="ECO:0000256" key="14">
    <source>
        <dbReference type="NCBIfam" id="TIGR00228"/>
    </source>
</evidence>
<feature type="binding site" evidence="13">
    <location>
        <position position="7"/>
    </location>
    <ligand>
        <name>Mg(2+)</name>
        <dbReference type="ChEBI" id="CHEBI:18420"/>
        <label>1</label>
    </ligand>
</feature>
<dbReference type="GO" id="GO:0008821">
    <property type="term" value="F:crossover junction DNA endonuclease activity"/>
    <property type="evidence" value="ECO:0007669"/>
    <property type="project" value="UniProtKB-UniRule"/>
</dbReference>
<dbReference type="EC" id="3.1.21.10" evidence="13 14"/>
<dbReference type="PROSITE" id="PS01321">
    <property type="entry name" value="RUVC"/>
    <property type="match status" value="1"/>
</dbReference>
<dbReference type="EMBL" id="CP002400">
    <property type="protein sequence ID" value="ADU26581.1"/>
    <property type="molecule type" value="Genomic_DNA"/>
</dbReference>